<keyword evidence="2" id="KW-0548">Nucleotidyltransferase</keyword>
<sequence>MRFWCSRDEIFGSPSRKRIPDARPYIPRFSMVTASLTALTKKGAKFEWGPEQQYAFDELRKLIMQHPVMRTPDFNRMFIVHTDASNKGAGAVLLQKFENGEHPVAYFSKKFSAAETRYSTYEQELHALSIAILHWRTYLEGTSFTVRTDHNPLRFLHSQKELTKRQARYINRLLPFQFTSRPRIQQGIPGNPEVRRARVHSEERYTILAE</sequence>
<dbReference type="PANTHER" id="PTHR37984:SF5">
    <property type="entry name" value="PROTEIN NYNRIN-LIKE"/>
    <property type="match status" value="1"/>
</dbReference>
<dbReference type="EMBL" id="HBHW01027437">
    <property type="protein sequence ID" value="CAE0053213.1"/>
    <property type="molecule type" value="Transcribed_RNA"/>
</dbReference>
<dbReference type="GO" id="GO:0003964">
    <property type="term" value="F:RNA-directed DNA polymerase activity"/>
    <property type="evidence" value="ECO:0007669"/>
    <property type="project" value="UniProtKB-KW"/>
</dbReference>
<dbReference type="CDD" id="cd09274">
    <property type="entry name" value="RNase_HI_RT_Ty3"/>
    <property type="match status" value="1"/>
</dbReference>
<keyword evidence="6" id="KW-0695">RNA-directed DNA polymerase</keyword>
<dbReference type="SUPFAM" id="SSF56672">
    <property type="entry name" value="DNA/RNA polymerases"/>
    <property type="match status" value="1"/>
</dbReference>
<dbReference type="Pfam" id="PF17917">
    <property type="entry name" value="RT_RNaseH"/>
    <property type="match status" value="1"/>
</dbReference>
<keyword evidence="5" id="KW-0378">Hydrolase</keyword>
<dbReference type="InterPro" id="IPR050951">
    <property type="entry name" value="Retrovirus_Pol_polyprotein"/>
</dbReference>
<evidence type="ECO:0000259" key="7">
    <source>
        <dbReference type="Pfam" id="PF17917"/>
    </source>
</evidence>
<keyword evidence="1" id="KW-0808">Transferase</keyword>
<evidence type="ECO:0000256" key="6">
    <source>
        <dbReference type="ARBA" id="ARBA00022918"/>
    </source>
</evidence>
<accession>A0A7S2ZVU9</accession>
<evidence type="ECO:0000313" key="10">
    <source>
        <dbReference type="EMBL" id="CAE0053214.1"/>
    </source>
</evidence>
<keyword evidence="3" id="KW-0540">Nuclease</keyword>
<evidence type="ECO:0000313" key="8">
    <source>
        <dbReference type="EMBL" id="CAE0053203.1"/>
    </source>
</evidence>
<evidence type="ECO:0000313" key="9">
    <source>
        <dbReference type="EMBL" id="CAE0053213.1"/>
    </source>
</evidence>
<organism evidence="8">
    <name type="scientific">Rhodosorus marinus</name>
    <dbReference type="NCBI Taxonomy" id="101924"/>
    <lineage>
        <taxon>Eukaryota</taxon>
        <taxon>Rhodophyta</taxon>
        <taxon>Stylonematophyceae</taxon>
        <taxon>Stylonematales</taxon>
        <taxon>Stylonemataceae</taxon>
        <taxon>Rhodosorus</taxon>
    </lineage>
</organism>
<dbReference type="EMBL" id="HBHW01027438">
    <property type="protein sequence ID" value="CAE0053214.1"/>
    <property type="molecule type" value="Transcribed_RNA"/>
</dbReference>
<dbReference type="FunFam" id="3.10.20.370:FF:000001">
    <property type="entry name" value="Retrovirus-related Pol polyprotein from transposon 17.6-like protein"/>
    <property type="match status" value="1"/>
</dbReference>
<dbReference type="AlphaFoldDB" id="A0A7S2ZVU9"/>
<dbReference type="GO" id="GO:0004519">
    <property type="term" value="F:endonuclease activity"/>
    <property type="evidence" value="ECO:0007669"/>
    <property type="project" value="UniProtKB-KW"/>
</dbReference>
<keyword evidence="4" id="KW-0255">Endonuclease</keyword>
<evidence type="ECO:0000256" key="4">
    <source>
        <dbReference type="ARBA" id="ARBA00022759"/>
    </source>
</evidence>
<evidence type="ECO:0000256" key="3">
    <source>
        <dbReference type="ARBA" id="ARBA00022722"/>
    </source>
</evidence>
<dbReference type="Gene3D" id="3.10.20.370">
    <property type="match status" value="1"/>
</dbReference>
<dbReference type="PANTHER" id="PTHR37984">
    <property type="entry name" value="PROTEIN CBG26694"/>
    <property type="match status" value="1"/>
</dbReference>
<dbReference type="GO" id="GO:0016787">
    <property type="term" value="F:hydrolase activity"/>
    <property type="evidence" value="ECO:0007669"/>
    <property type="project" value="UniProtKB-KW"/>
</dbReference>
<dbReference type="InterPro" id="IPR041373">
    <property type="entry name" value="RT_RNaseH"/>
</dbReference>
<name>A0A7S2ZVU9_9RHOD</name>
<protein>
    <recommendedName>
        <fullName evidence="7">Reverse transcriptase RNase H-like domain-containing protein</fullName>
    </recommendedName>
</protein>
<evidence type="ECO:0000256" key="5">
    <source>
        <dbReference type="ARBA" id="ARBA00022801"/>
    </source>
</evidence>
<gene>
    <name evidence="8" type="ORF">RMAR00112_LOCUS21231</name>
    <name evidence="9" type="ORF">RMAR00112_LOCUS21241</name>
    <name evidence="10" type="ORF">RMAR00112_LOCUS21242</name>
</gene>
<proteinExistence type="predicted"/>
<reference evidence="8" key="1">
    <citation type="submission" date="2021-01" db="EMBL/GenBank/DDBJ databases">
        <authorList>
            <person name="Corre E."/>
            <person name="Pelletier E."/>
            <person name="Niang G."/>
            <person name="Scheremetjew M."/>
            <person name="Finn R."/>
            <person name="Kale V."/>
            <person name="Holt S."/>
            <person name="Cochrane G."/>
            <person name="Meng A."/>
            <person name="Brown T."/>
            <person name="Cohen L."/>
        </authorList>
    </citation>
    <scope>NUCLEOTIDE SEQUENCE</scope>
    <source>
        <strain evidence="8">CCMP 769</strain>
    </source>
</reference>
<dbReference type="EMBL" id="HBHW01027426">
    <property type="protein sequence ID" value="CAE0053203.1"/>
    <property type="molecule type" value="Transcribed_RNA"/>
</dbReference>
<evidence type="ECO:0000256" key="1">
    <source>
        <dbReference type="ARBA" id="ARBA00022679"/>
    </source>
</evidence>
<feature type="domain" description="Reverse transcriptase RNase H-like" evidence="7">
    <location>
        <begin position="73"/>
        <end position="174"/>
    </location>
</feature>
<dbReference type="InterPro" id="IPR043502">
    <property type="entry name" value="DNA/RNA_pol_sf"/>
</dbReference>
<evidence type="ECO:0000256" key="2">
    <source>
        <dbReference type="ARBA" id="ARBA00022695"/>
    </source>
</evidence>